<proteinExistence type="predicted"/>
<organism evidence="1 2">
    <name type="scientific">Peronosclerospora sorghi</name>
    <dbReference type="NCBI Taxonomy" id="230839"/>
    <lineage>
        <taxon>Eukaryota</taxon>
        <taxon>Sar</taxon>
        <taxon>Stramenopiles</taxon>
        <taxon>Oomycota</taxon>
        <taxon>Peronosporomycetes</taxon>
        <taxon>Peronosporales</taxon>
        <taxon>Peronosporaceae</taxon>
        <taxon>Peronosclerospora</taxon>
    </lineage>
</organism>
<evidence type="ECO:0000313" key="2">
    <source>
        <dbReference type="Proteomes" id="UP001163321"/>
    </source>
</evidence>
<sequence>MLVDRLVTLADQSIPETLHVALETLVVVIQASETLVSIHNALLLASSITGSVSNLDGANNAIYTAGSALAVLKTLLRHSFAFCGTKSSGTGATRVTQEVGAQGIQQTFEALVVVLGAVEDEKVLTAGS</sequence>
<dbReference type="EMBL" id="CM047592">
    <property type="protein sequence ID" value="KAI9917685.1"/>
    <property type="molecule type" value="Genomic_DNA"/>
</dbReference>
<dbReference type="Proteomes" id="UP001163321">
    <property type="component" value="Chromosome 13"/>
</dbReference>
<gene>
    <name evidence="1" type="ORF">PsorP6_012398</name>
</gene>
<evidence type="ECO:0000313" key="1">
    <source>
        <dbReference type="EMBL" id="KAI9917685.1"/>
    </source>
</evidence>
<name>A0ACC0WGB0_9STRA</name>
<keyword evidence="2" id="KW-1185">Reference proteome</keyword>
<accession>A0ACC0WGB0</accession>
<comment type="caution">
    <text evidence="1">The sequence shown here is derived from an EMBL/GenBank/DDBJ whole genome shotgun (WGS) entry which is preliminary data.</text>
</comment>
<reference evidence="1 2" key="1">
    <citation type="journal article" date="2022" name="bioRxiv">
        <title>The genome of the oomycete Peronosclerospora sorghi, a cosmopolitan pathogen of maize and sorghum, is inflated with dispersed pseudogenes.</title>
        <authorList>
            <person name="Fletcher K."/>
            <person name="Martin F."/>
            <person name="Isakeit T."/>
            <person name="Cavanaugh K."/>
            <person name="Magill C."/>
            <person name="Michelmore R."/>
        </authorList>
    </citation>
    <scope>NUCLEOTIDE SEQUENCE [LARGE SCALE GENOMIC DNA]</scope>
    <source>
        <strain evidence="1">P6</strain>
    </source>
</reference>
<protein>
    <submittedName>
        <fullName evidence="1">Uncharacterized protein</fullName>
    </submittedName>
</protein>